<protein>
    <submittedName>
        <fullName evidence="14">Hemolysin family protein</fullName>
    </submittedName>
</protein>
<feature type="domain" description="CBS" evidence="12">
    <location>
        <begin position="289"/>
        <end position="346"/>
    </location>
</feature>
<dbReference type="SUPFAM" id="SSF54631">
    <property type="entry name" value="CBS-domain pair"/>
    <property type="match status" value="1"/>
</dbReference>
<evidence type="ECO:0000256" key="5">
    <source>
        <dbReference type="ARBA" id="ARBA00022737"/>
    </source>
</evidence>
<reference evidence="14 15" key="1">
    <citation type="submission" date="2022-05" db="EMBL/GenBank/DDBJ databases">
        <title>Genome Sequencing of Bee-Associated Microbes.</title>
        <authorList>
            <person name="Dunlap C."/>
        </authorList>
    </citation>
    <scope>NUCLEOTIDE SEQUENCE [LARGE SCALE GENOMIC DNA]</scope>
    <source>
        <strain evidence="14 15">NRRL BD-083</strain>
    </source>
</reference>
<dbReference type="SMART" id="SM01091">
    <property type="entry name" value="CorC_HlyC"/>
    <property type="match status" value="1"/>
</dbReference>
<evidence type="ECO:0000256" key="3">
    <source>
        <dbReference type="ARBA" id="ARBA00022475"/>
    </source>
</evidence>
<dbReference type="InterPro" id="IPR051676">
    <property type="entry name" value="UPF0053_domain"/>
</dbReference>
<keyword evidence="8 10" id="KW-0472">Membrane</keyword>
<dbReference type="Pfam" id="PF01595">
    <property type="entry name" value="CNNM"/>
    <property type="match status" value="1"/>
</dbReference>
<dbReference type="Proteomes" id="UP001527052">
    <property type="component" value="Unassembled WGS sequence"/>
</dbReference>
<accession>A0ABT4EV12</accession>
<evidence type="ECO:0000256" key="6">
    <source>
        <dbReference type="ARBA" id="ARBA00022989"/>
    </source>
</evidence>
<comment type="similarity">
    <text evidence="2">Belongs to the UPF0053 family.</text>
</comment>
<feature type="transmembrane region" description="Helical" evidence="11">
    <location>
        <begin position="99"/>
        <end position="119"/>
    </location>
</feature>
<dbReference type="InterPro" id="IPR005170">
    <property type="entry name" value="Transptr-assoc_dom"/>
</dbReference>
<dbReference type="Gene3D" id="3.30.465.10">
    <property type="match status" value="1"/>
</dbReference>
<evidence type="ECO:0000313" key="15">
    <source>
        <dbReference type="Proteomes" id="UP001527052"/>
    </source>
</evidence>
<name>A0ABT4EV12_9BACI</name>
<evidence type="ECO:0000259" key="12">
    <source>
        <dbReference type="PROSITE" id="PS51371"/>
    </source>
</evidence>
<feature type="transmembrane region" description="Helical" evidence="11">
    <location>
        <begin position="149"/>
        <end position="170"/>
    </location>
</feature>
<evidence type="ECO:0000256" key="8">
    <source>
        <dbReference type="ARBA" id="ARBA00023136"/>
    </source>
</evidence>
<proteinExistence type="inferred from homology"/>
<dbReference type="InterPro" id="IPR002550">
    <property type="entry name" value="CNNM"/>
</dbReference>
<dbReference type="PANTHER" id="PTHR43099">
    <property type="entry name" value="UPF0053 PROTEIN YRKA"/>
    <property type="match status" value="1"/>
</dbReference>
<dbReference type="InterPro" id="IPR000644">
    <property type="entry name" value="CBS_dom"/>
</dbReference>
<comment type="caution">
    <text evidence="14">The sequence shown here is derived from an EMBL/GenBank/DDBJ whole genome shotgun (WGS) entry which is preliminary data.</text>
</comment>
<dbReference type="Pfam" id="PF00571">
    <property type="entry name" value="CBS"/>
    <property type="match status" value="1"/>
</dbReference>
<evidence type="ECO:0000256" key="1">
    <source>
        <dbReference type="ARBA" id="ARBA00004651"/>
    </source>
</evidence>
<dbReference type="PANTHER" id="PTHR43099:SF2">
    <property type="entry name" value="UPF0053 PROTEIN YRKA"/>
    <property type="match status" value="1"/>
</dbReference>
<evidence type="ECO:0000259" key="13">
    <source>
        <dbReference type="PROSITE" id="PS51846"/>
    </source>
</evidence>
<sequence length="442" mass="50285">METILNLSIFTILLALTGFFVATEFAIVKVRSSRLDQLIAEGNKRAISAKYVVNHLDEYLSACQLGITVTALGIGMVGEKTFEFMLNPLFNLIGISDKYMTIFTIGSAFALATFLHVVVGELAPKTAAIQKAETITLRFAKPIMLFYKVMYPFIWFLNGSARVLVGLFGMKPASEHELSHTEEELRLLLSESFESGEINKTELKFVNNVFEFDERIAREIMVPRTEIVGIEKNESFTNMIHFIAAEKYTRYPVYDGDRDNILGFINVKELFTHGLLEQLTDDSLILEDFINPVIRVIETIPIQELLVRMQKERIHMAILMDEYGGTSGLVTVEDILEEIVGEIRDEFDDDEIAEIRKVSDNHYILNAKMLIEDVEKLLNVTLEAEEVETIGGWFLTVNNGIRATKNIELAPYIFSIYEQQGHRIHYIEVRPLRNILPTVLEA</sequence>
<evidence type="ECO:0000256" key="4">
    <source>
        <dbReference type="ARBA" id="ARBA00022692"/>
    </source>
</evidence>
<evidence type="ECO:0000256" key="7">
    <source>
        <dbReference type="ARBA" id="ARBA00023122"/>
    </source>
</evidence>
<dbReference type="CDD" id="cd04590">
    <property type="entry name" value="CBS_pair_CorC_HlyC_assoc"/>
    <property type="match status" value="1"/>
</dbReference>
<dbReference type="RefSeq" id="WP_268639473.1">
    <property type="nucleotide sequence ID" value="NZ_JAMDLZ010000046.1"/>
</dbReference>
<gene>
    <name evidence="14" type="ORF">M5W82_21840</name>
</gene>
<dbReference type="Pfam" id="PF03471">
    <property type="entry name" value="CorC_HlyC"/>
    <property type="match status" value="1"/>
</dbReference>
<keyword evidence="7 9" id="KW-0129">CBS domain</keyword>
<dbReference type="PROSITE" id="PS51846">
    <property type="entry name" value="CNNM"/>
    <property type="match status" value="1"/>
</dbReference>
<evidence type="ECO:0000256" key="2">
    <source>
        <dbReference type="ARBA" id="ARBA00006337"/>
    </source>
</evidence>
<organism evidence="14 15">
    <name type="scientific">Lysinibacillus xylanilyticus</name>
    <dbReference type="NCBI Taxonomy" id="582475"/>
    <lineage>
        <taxon>Bacteria</taxon>
        <taxon>Bacillati</taxon>
        <taxon>Bacillota</taxon>
        <taxon>Bacilli</taxon>
        <taxon>Bacillales</taxon>
        <taxon>Bacillaceae</taxon>
        <taxon>Lysinibacillus</taxon>
    </lineage>
</organism>
<keyword evidence="6 10" id="KW-1133">Transmembrane helix</keyword>
<dbReference type="SUPFAM" id="SSF56176">
    <property type="entry name" value="FAD-binding/transporter-associated domain-like"/>
    <property type="match status" value="1"/>
</dbReference>
<keyword evidence="4 10" id="KW-0812">Transmembrane</keyword>
<keyword evidence="15" id="KW-1185">Reference proteome</keyword>
<feature type="transmembrane region" description="Helical" evidence="11">
    <location>
        <begin position="7"/>
        <end position="28"/>
    </location>
</feature>
<feature type="domain" description="CNNM transmembrane" evidence="13">
    <location>
        <begin position="1"/>
        <end position="202"/>
    </location>
</feature>
<dbReference type="InterPro" id="IPR016169">
    <property type="entry name" value="FAD-bd_PCMH_sub2"/>
</dbReference>
<evidence type="ECO:0000256" key="10">
    <source>
        <dbReference type="PROSITE-ProRule" id="PRU01193"/>
    </source>
</evidence>
<dbReference type="EMBL" id="JAMDLZ010000046">
    <property type="protein sequence ID" value="MCY9549519.1"/>
    <property type="molecule type" value="Genomic_DNA"/>
</dbReference>
<comment type="subcellular location">
    <subcellularLocation>
        <location evidence="1">Cell membrane</location>
        <topology evidence="1">Multi-pass membrane protein</topology>
    </subcellularLocation>
</comment>
<keyword evidence="3" id="KW-1003">Cell membrane</keyword>
<evidence type="ECO:0000256" key="9">
    <source>
        <dbReference type="PROSITE-ProRule" id="PRU00703"/>
    </source>
</evidence>
<evidence type="ECO:0000256" key="11">
    <source>
        <dbReference type="SAM" id="Phobius"/>
    </source>
</evidence>
<dbReference type="InterPro" id="IPR046342">
    <property type="entry name" value="CBS_dom_sf"/>
</dbReference>
<dbReference type="PROSITE" id="PS51371">
    <property type="entry name" value="CBS"/>
    <property type="match status" value="1"/>
</dbReference>
<evidence type="ECO:0000313" key="14">
    <source>
        <dbReference type="EMBL" id="MCY9549519.1"/>
    </source>
</evidence>
<dbReference type="InterPro" id="IPR044751">
    <property type="entry name" value="Ion_transp-like_CBS"/>
</dbReference>
<keyword evidence="5" id="KW-0677">Repeat</keyword>
<dbReference type="Gene3D" id="3.10.580.10">
    <property type="entry name" value="CBS-domain"/>
    <property type="match status" value="1"/>
</dbReference>
<dbReference type="InterPro" id="IPR036318">
    <property type="entry name" value="FAD-bd_PCMH-like_sf"/>
</dbReference>